<dbReference type="Gene3D" id="2.60.120.200">
    <property type="match status" value="1"/>
</dbReference>
<name>A0A4Y2BG69_ARAVE</name>
<dbReference type="Pfam" id="PF00629">
    <property type="entry name" value="MAM"/>
    <property type="match status" value="1"/>
</dbReference>
<dbReference type="PANTHER" id="PTHR23282">
    <property type="entry name" value="APICAL ENDOSOMAL GLYCOPROTEIN PRECURSOR"/>
    <property type="match status" value="1"/>
</dbReference>
<dbReference type="InterPro" id="IPR051560">
    <property type="entry name" value="MAM_domain-containing"/>
</dbReference>
<accession>A0A4Y2BG69</accession>
<dbReference type="PROSITE" id="PS50060">
    <property type="entry name" value="MAM_2"/>
    <property type="match status" value="1"/>
</dbReference>
<evidence type="ECO:0000313" key="2">
    <source>
        <dbReference type="EMBL" id="GBL90134.1"/>
    </source>
</evidence>
<reference evidence="2 4" key="1">
    <citation type="journal article" date="2019" name="Sci. Rep.">
        <title>Orb-weaving spider Araneus ventricosus genome elucidates the spidroin gene catalogue.</title>
        <authorList>
            <person name="Kono N."/>
            <person name="Nakamura H."/>
            <person name="Ohtoshi R."/>
            <person name="Moran D.A.P."/>
            <person name="Shinohara A."/>
            <person name="Yoshida Y."/>
            <person name="Fujiwara M."/>
            <person name="Mori M."/>
            <person name="Tomita M."/>
            <person name="Arakawa K."/>
        </authorList>
    </citation>
    <scope>NUCLEOTIDE SEQUENCE [LARGE SCALE GENOMIC DNA]</scope>
</reference>
<dbReference type="InterPro" id="IPR000998">
    <property type="entry name" value="MAM_dom"/>
</dbReference>
<keyword evidence="4" id="KW-1185">Reference proteome</keyword>
<feature type="domain" description="MAM" evidence="1">
    <location>
        <begin position="16"/>
        <end position="108"/>
    </location>
</feature>
<dbReference type="AlphaFoldDB" id="A0A4Y2BG69"/>
<dbReference type="Proteomes" id="UP000499080">
    <property type="component" value="Unassembled WGS sequence"/>
</dbReference>
<dbReference type="InterPro" id="IPR013320">
    <property type="entry name" value="ConA-like_dom_sf"/>
</dbReference>
<dbReference type="SUPFAM" id="SSF49899">
    <property type="entry name" value="Concanavalin A-like lectins/glucanases"/>
    <property type="match status" value="1"/>
</dbReference>
<evidence type="ECO:0000313" key="3">
    <source>
        <dbReference type="EMBL" id="GBL90158.1"/>
    </source>
</evidence>
<dbReference type="PANTHER" id="PTHR23282:SF101">
    <property type="entry name" value="MAM DOMAIN-CONTAINING PROTEIN"/>
    <property type="match status" value="1"/>
</dbReference>
<dbReference type="OrthoDB" id="6435751at2759"/>
<dbReference type="EMBL" id="BGPR01083161">
    <property type="protein sequence ID" value="GBL90158.1"/>
    <property type="molecule type" value="Genomic_DNA"/>
</dbReference>
<comment type="caution">
    <text evidence="2">The sequence shown here is derived from an EMBL/GenBank/DDBJ whole genome shotgun (WGS) entry which is preliminary data.</text>
</comment>
<proteinExistence type="predicted"/>
<protein>
    <recommendedName>
        <fullName evidence="1">MAM domain-containing protein</fullName>
    </recommendedName>
</protein>
<feature type="non-terminal residue" evidence="2">
    <location>
        <position position="110"/>
    </location>
</feature>
<dbReference type="GO" id="GO:0016020">
    <property type="term" value="C:membrane"/>
    <property type="evidence" value="ECO:0007669"/>
    <property type="project" value="InterPro"/>
</dbReference>
<dbReference type="EMBL" id="BGPR01083156">
    <property type="protein sequence ID" value="GBL90134.1"/>
    <property type="molecule type" value="Genomic_DNA"/>
</dbReference>
<organism evidence="2 4">
    <name type="scientific">Araneus ventricosus</name>
    <name type="common">Orbweaver spider</name>
    <name type="synonym">Epeira ventricosa</name>
    <dbReference type="NCBI Taxonomy" id="182803"/>
    <lineage>
        <taxon>Eukaryota</taxon>
        <taxon>Metazoa</taxon>
        <taxon>Ecdysozoa</taxon>
        <taxon>Arthropoda</taxon>
        <taxon>Chelicerata</taxon>
        <taxon>Arachnida</taxon>
        <taxon>Araneae</taxon>
        <taxon>Araneomorphae</taxon>
        <taxon>Entelegynae</taxon>
        <taxon>Araneoidea</taxon>
        <taxon>Araneidae</taxon>
        <taxon>Araneus</taxon>
    </lineage>
</organism>
<gene>
    <name evidence="3" type="ORF">AVEN_149459_1</name>
    <name evidence="2" type="ORF">AVEN_35727_1</name>
</gene>
<sequence length="110" mass="12709">MSEVSLQTVTIKKGYCVRFFYYMYGEDIGFLTVSAQSVSQATDTKRFFYRTRTQGDRWKEAFFTVTESDTMKIKGYRVIFTARYNLASTISDDIALDDIELTPGKCEDTK</sequence>
<evidence type="ECO:0000313" key="4">
    <source>
        <dbReference type="Proteomes" id="UP000499080"/>
    </source>
</evidence>
<evidence type="ECO:0000259" key="1">
    <source>
        <dbReference type="PROSITE" id="PS50060"/>
    </source>
</evidence>